<reference evidence="2" key="2">
    <citation type="submission" date="2016-05" db="EMBL/GenBank/DDBJ databases">
        <title>Comparative analysis highlights variable genome content of wheat rusts and divergence of the mating loci.</title>
        <authorList>
            <person name="Cuomo C.A."/>
            <person name="Bakkeren G."/>
            <person name="Szabo L."/>
            <person name="Khalil H."/>
            <person name="Joly D."/>
            <person name="Goldberg J."/>
            <person name="Young S."/>
            <person name="Zeng Q."/>
            <person name="Fellers J."/>
        </authorList>
    </citation>
    <scope>NUCLEOTIDE SEQUENCE [LARGE SCALE GENOMIC DNA]</scope>
    <source>
        <strain evidence="2">1-1 BBBD Race 1</strain>
    </source>
</reference>
<proteinExistence type="predicted"/>
<organism evidence="3 4">
    <name type="scientific">Puccinia triticina (isolate 1-1 / race 1 (BBBD))</name>
    <name type="common">Brown leaf rust fungus</name>
    <dbReference type="NCBI Taxonomy" id="630390"/>
    <lineage>
        <taxon>Eukaryota</taxon>
        <taxon>Fungi</taxon>
        <taxon>Dikarya</taxon>
        <taxon>Basidiomycota</taxon>
        <taxon>Pucciniomycotina</taxon>
        <taxon>Pucciniomycetes</taxon>
        <taxon>Pucciniales</taxon>
        <taxon>Pucciniaceae</taxon>
        <taxon>Puccinia</taxon>
    </lineage>
</organism>
<dbReference type="Proteomes" id="UP000005240">
    <property type="component" value="Unassembled WGS sequence"/>
</dbReference>
<feature type="compositionally biased region" description="Gly residues" evidence="1">
    <location>
        <begin position="98"/>
        <end position="121"/>
    </location>
</feature>
<dbReference type="VEuPathDB" id="FungiDB:PTTG_07927"/>
<dbReference type="EMBL" id="ADAS02000034">
    <property type="protein sequence ID" value="OAV94929.1"/>
    <property type="molecule type" value="Genomic_DNA"/>
</dbReference>
<protein>
    <submittedName>
        <fullName evidence="2 3">Uncharacterized protein</fullName>
    </submittedName>
</protein>
<evidence type="ECO:0000313" key="3">
    <source>
        <dbReference type="EnsemblFungi" id="PTTG_07927-t43_1-p1"/>
    </source>
</evidence>
<reference evidence="3 4" key="3">
    <citation type="journal article" date="2017" name="G3 (Bethesda)">
        <title>Comparative analysis highlights variable genome content of wheat rusts and divergence of the mating loci.</title>
        <authorList>
            <person name="Cuomo C.A."/>
            <person name="Bakkeren G."/>
            <person name="Khalil H.B."/>
            <person name="Panwar V."/>
            <person name="Joly D."/>
            <person name="Linning R."/>
            <person name="Sakthikumar S."/>
            <person name="Song X."/>
            <person name="Adiconis X."/>
            <person name="Fan L."/>
            <person name="Goldberg J.M."/>
            <person name="Levin J.Z."/>
            <person name="Young S."/>
            <person name="Zeng Q."/>
            <person name="Anikster Y."/>
            <person name="Bruce M."/>
            <person name="Wang M."/>
            <person name="Yin C."/>
            <person name="McCallum B."/>
            <person name="Szabo L.J."/>
            <person name="Hulbert S."/>
            <person name="Chen X."/>
            <person name="Fellers J.P."/>
        </authorList>
    </citation>
    <scope>NUCLEOTIDE SEQUENCE</scope>
    <source>
        <strain evidence="4">Isolate 1-1 / race 1 (BBBD)</strain>
        <strain evidence="3">isolate 1-1 / race 1 (BBBD)</strain>
    </source>
</reference>
<dbReference type="AlphaFoldDB" id="A0A0C4F493"/>
<evidence type="ECO:0000313" key="2">
    <source>
        <dbReference type="EMBL" id="OAV94929.1"/>
    </source>
</evidence>
<sequence length="121" mass="12722">SVRYTDYRFLRNIEKEREVPLISDADLGMPIELGIEADGTYGLGAYWQGDRKGHLSTYNNRKPGPETPRGPSNQKGTGSKDGGFKGSKWGPSYDRDGGGSGNSGEGNSGGGGGGFGKGKGY</sequence>
<evidence type="ECO:0000313" key="4">
    <source>
        <dbReference type="Proteomes" id="UP000005240"/>
    </source>
</evidence>
<feature type="region of interest" description="Disordered" evidence="1">
    <location>
        <begin position="52"/>
        <end position="121"/>
    </location>
</feature>
<gene>
    <name evidence="2" type="ORF">PTTG_07927</name>
</gene>
<dbReference type="OrthoDB" id="10569628at2759"/>
<evidence type="ECO:0000256" key="1">
    <source>
        <dbReference type="SAM" id="MobiDB-lite"/>
    </source>
</evidence>
<keyword evidence="4" id="KW-1185">Reference proteome</keyword>
<dbReference type="STRING" id="630390.A0A0C4F493"/>
<accession>A0A0C4F493</accession>
<dbReference type="EnsemblFungi" id="PTTG_07927-t43_1">
    <property type="protein sequence ID" value="PTTG_07927-t43_1-p1"/>
    <property type="gene ID" value="PTTG_07927"/>
</dbReference>
<reference evidence="2" key="1">
    <citation type="submission" date="2009-11" db="EMBL/GenBank/DDBJ databases">
        <authorList>
            <consortium name="The Broad Institute Genome Sequencing Platform"/>
            <person name="Ward D."/>
            <person name="Feldgarden M."/>
            <person name="Earl A."/>
            <person name="Young S.K."/>
            <person name="Zeng Q."/>
            <person name="Koehrsen M."/>
            <person name="Alvarado L."/>
            <person name="Berlin A."/>
            <person name="Bochicchio J."/>
            <person name="Borenstein D."/>
            <person name="Chapman S.B."/>
            <person name="Chen Z."/>
            <person name="Engels R."/>
            <person name="Freedman E."/>
            <person name="Gellesch M."/>
            <person name="Goldberg J."/>
            <person name="Griggs A."/>
            <person name="Gujja S."/>
            <person name="Heilman E."/>
            <person name="Heiman D."/>
            <person name="Hepburn T."/>
            <person name="Howarth C."/>
            <person name="Jen D."/>
            <person name="Larson L."/>
            <person name="Lewis B."/>
            <person name="Mehta T."/>
            <person name="Park D."/>
            <person name="Pearson M."/>
            <person name="Roberts A."/>
            <person name="Saif S."/>
            <person name="Shea T."/>
            <person name="Shenoy N."/>
            <person name="Sisk P."/>
            <person name="Stolte C."/>
            <person name="Sykes S."/>
            <person name="Thomson T."/>
            <person name="Walk T."/>
            <person name="White J."/>
            <person name="Yandava C."/>
            <person name="Izard J."/>
            <person name="Baranova O.V."/>
            <person name="Blanton J.M."/>
            <person name="Tanner A.C."/>
            <person name="Dewhirst F.E."/>
            <person name="Haas B."/>
            <person name="Nusbaum C."/>
            <person name="Birren B."/>
        </authorList>
    </citation>
    <scope>NUCLEOTIDE SEQUENCE [LARGE SCALE GENOMIC DNA]</scope>
    <source>
        <strain evidence="2">1-1 BBBD Race 1</strain>
    </source>
</reference>
<reference evidence="3" key="4">
    <citation type="submission" date="2025-05" db="UniProtKB">
        <authorList>
            <consortium name="EnsemblFungi"/>
        </authorList>
    </citation>
    <scope>IDENTIFICATION</scope>
    <source>
        <strain evidence="3">isolate 1-1 / race 1 (BBBD)</strain>
    </source>
</reference>
<name>A0A0C4F493_PUCT1</name>